<protein>
    <submittedName>
        <fullName evidence="1">Uncharacterized protein</fullName>
    </submittedName>
</protein>
<reference evidence="1" key="1">
    <citation type="submission" date="2023-10" db="EMBL/GenBank/DDBJ databases">
        <authorList>
            <person name="Rodriguez Cubillos JULIANA M."/>
            <person name="De Vega J."/>
        </authorList>
    </citation>
    <scope>NUCLEOTIDE SEQUENCE</scope>
</reference>
<dbReference type="Proteomes" id="UP001177021">
    <property type="component" value="Unassembled WGS sequence"/>
</dbReference>
<gene>
    <name evidence="1" type="ORF">MILVUS5_LOCUS29976</name>
</gene>
<name>A0ACB0L633_TRIPR</name>
<dbReference type="EMBL" id="CASHSV030000409">
    <property type="protein sequence ID" value="CAJ2664867.1"/>
    <property type="molecule type" value="Genomic_DNA"/>
</dbReference>
<accession>A0ACB0L633</accession>
<comment type="caution">
    <text evidence="1">The sequence shown here is derived from an EMBL/GenBank/DDBJ whole genome shotgun (WGS) entry which is preliminary data.</text>
</comment>
<proteinExistence type="predicted"/>
<evidence type="ECO:0000313" key="2">
    <source>
        <dbReference type="Proteomes" id="UP001177021"/>
    </source>
</evidence>
<organism evidence="1 2">
    <name type="scientific">Trifolium pratense</name>
    <name type="common">Red clover</name>
    <dbReference type="NCBI Taxonomy" id="57577"/>
    <lineage>
        <taxon>Eukaryota</taxon>
        <taxon>Viridiplantae</taxon>
        <taxon>Streptophyta</taxon>
        <taxon>Embryophyta</taxon>
        <taxon>Tracheophyta</taxon>
        <taxon>Spermatophyta</taxon>
        <taxon>Magnoliopsida</taxon>
        <taxon>eudicotyledons</taxon>
        <taxon>Gunneridae</taxon>
        <taxon>Pentapetalae</taxon>
        <taxon>rosids</taxon>
        <taxon>fabids</taxon>
        <taxon>Fabales</taxon>
        <taxon>Fabaceae</taxon>
        <taxon>Papilionoideae</taxon>
        <taxon>50 kb inversion clade</taxon>
        <taxon>NPAAA clade</taxon>
        <taxon>Hologalegina</taxon>
        <taxon>IRL clade</taxon>
        <taxon>Trifolieae</taxon>
        <taxon>Trifolium</taxon>
    </lineage>
</organism>
<evidence type="ECO:0000313" key="1">
    <source>
        <dbReference type="EMBL" id="CAJ2664867.1"/>
    </source>
</evidence>
<keyword evidence="2" id="KW-1185">Reference proteome</keyword>
<sequence length="382" mass="44722">MDPQLFNDNCTTNNEAEDPCIINLPPGYKFIPDDVDLIDYYLKYKLAGFLINPPRIKDVDVYKYPPQELEKYYKFKGEKEMYFFTRRSKKYEEGSRPNRDVKNHDGIHLGFWKATGKENSVMNNNIEVGFKRTLVYYGGKQDKPKQNKGKEDKPKQEKSNESIKTNWKTNWIMQEYRIKDLTSSSSTSLNMDDWVLCKIYEHQYGMKKSQLEGQTSKQVTISPGVYVAPQCQLNQCHQTQCMQSSLSPNMIDNSQFQFNQQYYKQMQDVSSESQMVSNQPNHQHSESQPAEVSVPSNTIGITHCQSNQYQYENTQQMQASSSSTMMVTPQYHFNQQHYSQDQQMQGSSRVDIVYDSHMPHHQAYQPCESQMKEYYFDPSQFI</sequence>